<organism evidence="1 2">
    <name type="scientific">Penicillium chermesinum</name>
    <dbReference type="NCBI Taxonomy" id="63820"/>
    <lineage>
        <taxon>Eukaryota</taxon>
        <taxon>Fungi</taxon>
        <taxon>Dikarya</taxon>
        <taxon>Ascomycota</taxon>
        <taxon>Pezizomycotina</taxon>
        <taxon>Eurotiomycetes</taxon>
        <taxon>Eurotiomycetidae</taxon>
        <taxon>Eurotiales</taxon>
        <taxon>Aspergillaceae</taxon>
        <taxon>Penicillium</taxon>
    </lineage>
</organism>
<evidence type="ECO:0000313" key="1">
    <source>
        <dbReference type="EMBL" id="KAJ5247881.1"/>
    </source>
</evidence>
<dbReference type="PANTHER" id="PTHR35179:SF2">
    <property type="entry name" value="START DOMAIN-CONTAINING PROTEIN"/>
    <property type="match status" value="1"/>
</dbReference>
<dbReference type="PANTHER" id="PTHR35179">
    <property type="entry name" value="PROTEIN CBG02620"/>
    <property type="match status" value="1"/>
</dbReference>
<dbReference type="OrthoDB" id="5393654at2759"/>
<evidence type="ECO:0008006" key="3">
    <source>
        <dbReference type="Google" id="ProtNLM"/>
    </source>
</evidence>
<sequence>MKAELHACEKLLHPVYGAISNDSICLHTIGLNRTARLLLSPAAPPLWAPPKAPKTAAKDSGLIYIAQNAVRHPESPLEPLFRSLYIENPSYRINQVDLISDRNNIRKLLSFINPKFSRSGLEPFTIEVEVIGNTAVFCRAETKTYEFIGPNEFRGYGHEFEKAFTKPQVPGSTGHHRVVSYNLGGLKFVVRYETDAYDGEDLGRQREKLNSEEDSILNVMQSLSLSRHGSHSRATVGSKLVVQKTGKEVPPDSTLEIKTRVSHKHLSIQEVLPQLWVSQTPRLVRAYHNRGTFAPPQVEHVTHEIAEWKKAHEHEIRGLVVLVEEVLKVVKEHGRNAVIK</sequence>
<protein>
    <recommendedName>
        <fullName evidence="3">Geranylgeranyl pyrophosphate synthetase</fullName>
    </recommendedName>
</protein>
<dbReference type="Proteomes" id="UP001150941">
    <property type="component" value="Unassembled WGS sequence"/>
</dbReference>
<gene>
    <name evidence="1" type="ORF">N7468_002864</name>
</gene>
<keyword evidence="2" id="KW-1185">Reference proteome</keyword>
<dbReference type="RefSeq" id="XP_058335302.1">
    <property type="nucleotide sequence ID" value="XM_058472161.1"/>
</dbReference>
<accession>A0A9W9TXX7</accession>
<reference evidence="1" key="1">
    <citation type="submission" date="2022-11" db="EMBL/GenBank/DDBJ databases">
        <authorList>
            <person name="Petersen C."/>
        </authorList>
    </citation>
    <scope>NUCLEOTIDE SEQUENCE</scope>
    <source>
        <strain evidence="1">IBT 19713</strain>
    </source>
</reference>
<dbReference type="AlphaFoldDB" id="A0A9W9TXX7"/>
<proteinExistence type="predicted"/>
<reference evidence="1" key="2">
    <citation type="journal article" date="2023" name="IMA Fungus">
        <title>Comparative genomic study of the Penicillium genus elucidates a diverse pangenome and 15 lateral gene transfer events.</title>
        <authorList>
            <person name="Petersen C."/>
            <person name="Sorensen T."/>
            <person name="Nielsen M.R."/>
            <person name="Sondergaard T.E."/>
            <person name="Sorensen J.L."/>
            <person name="Fitzpatrick D.A."/>
            <person name="Frisvad J.C."/>
            <person name="Nielsen K.L."/>
        </authorList>
    </citation>
    <scope>NUCLEOTIDE SEQUENCE</scope>
    <source>
        <strain evidence="1">IBT 19713</strain>
    </source>
</reference>
<name>A0A9W9TXX7_9EURO</name>
<evidence type="ECO:0000313" key="2">
    <source>
        <dbReference type="Proteomes" id="UP001150941"/>
    </source>
</evidence>
<comment type="caution">
    <text evidence="1">The sequence shown here is derived from an EMBL/GenBank/DDBJ whole genome shotgun (WGS) entry which is preliminary data.</text>
</comment>
<dbReference type="GeneID" id="83199464"/>
<dbReference type="EMBL" id="JAPQKS010000002">
    <property type="protein sequence ID" value="KAJ5247881.1"/>
    <property type="molecule type" value="Genomic_DNA"/>
</dbReference>